<protein>
    <submittedName>
        <fullName evidence="2">Nucleoside-diphosphate-sugar epimerase</fullName>
    </submittedName>
</protein>
<organism evidence="2 3">
    <name type="scientific">Rhodococcus maanshanensis</name>
    <dbReference type="NCBI Taxonomy" id="183556"/>
    <lineage>
        <taxon>Bacteria</taxon>
        <taxon>Bacillati</taxon>
        <taxon>Actinomycetota</taxon>
        <taxon>Actinomycetes</taxon>
        <taxon>Mycobacteriales</taxon>
        <taxon>Nocardiaceae</taxon>
        <taxon>Rhodococcus</taxon>
    </lineage>
</organism>
<reference evidence="3" key="1">
    <citation type="submission" date="2016-10" db="EMBL/GenBank/DDBJ databases">
        <authorList>
            <person name="Varghese N."/>
            <person name="Submissions S."/>
        </authorList>
    </citation>
    <scope>NUCLEOTIDE SEQUENCE [LARGE SCALE GENOMIC DNA]</scope>
    <source>
        <strain evidence="3">DSM 44675</strain>
    </source>
</reference>
<accession>A0A1H7R4V2</accession>
<dbReference type="Gene3D" id="3.40.50.720">
    <property type="entry name" value="NAD(P)-binding Rossmann-like Domain"/>
    <property type="match status" value="1"/>
</dbReference>
<name>A0A1H7R4V2_9NOCA</name>
<dbReference type="InterPro" id="IPR051783">
    <property type="entry name" value="NAD(P)-dependent_oxidoreduct"/>
</dbReference>
<dbReference type="GO" id="GO:0004029">
    <property type="term" value="F:aldehyde dehydrogenase (NAD+) activity"/>
    <property type="evidence" value="ECO:0007669"/>
    <property type="project" value="TreeGrafter"/>
</dbReference>
<feature type="domain" description="NAD-dependent epimerase/dehydratase" evidence="1">
    <location>
        <begin position="7"/>
        <end position="219"/>
    </location>
</feature>
<dbReference type="AlphaFoldDB" id="A0A1H7R4V2"/>
<dbReference type="PANTHER" id="PTHR48079:SF6">
    <property type="entry name" value="NAD(P)-BINDING DOMAIN-CONTAINING PROTEIN-RELATED"/>
    <property type="match status" value="1"/>
</dbReference>
<dbReference type="PANTHER" id="PTHR48079">
    <property type="entry name" value="PROTEIN YEEZ"/>
    <property type="match status" value="1"/>
</dbReference>
<evidence type="ECO:0000313" key="3">
    <source>
        <dbReference type="Proteomes" id="UP000198677"/>
    </source>
</evidence>
<evidence type="ECO:0000259" key="1">
    <source>
        <dbReference type="Pfam" id="PF01370"/>
    </source>
</evidence>
<dbReference type="EMBL" id="FOAW01000010">
    <property type="protein sequence ID" value="SEL55018.1"/>
    <property type="molecule type" value="Genomic_DNA"/>
</dbReference>
<keyword evidence="3" id="KW-1185">Reference proteome</keyword>
<sequence>MVVVVRIFLAGGTGVIGRALVPALRGAGHTVVATTRREDRIDGLRRLGADGVVVDALDPAALTNAVVDAGPDVVINQLTDLSGGSSGANARLRTEGSRNLANAIRAAGVRGVLAQSIAWAYEDGAGPATEDTPLDVEAAPPRSITVEGVMALEQAMSDSAPATILRYGTLYGPGAWYSRTGLHAEAARAGTWTPALAVTSFLHVDDAVAATVAALEWPVGPVNIVDDDPAETLEWAPRFAQAVGGLIEREALVGTHGGRPVSNARARELGWRPRWSSWRDGFAAL</sequence>
<dbReference type="GO" id="GO:0005737">
    <property type="term" value="C:cytoplasm"/>
    <property type="evidence" value="ECO:0007669"/>
    <property type="project" value="TreeGrafter"/>
</dbReference>
<dbReference type="InterPro" id="IPR036291">
    <property type="entry name" value="NAD(P)-bd_dom_sf"/>
</dbReference>
<evidence type="ECO:0000313" key="2">
    <source>
        <dbReference type="EMBL" id="SEL55018.1"/>
    </source>
</evidence>
<dbReference type="Pfam" id="PF01370">
    <property type="entry name" value="Epimerase"/>
    <property type="match status" value="1"/>
</dbReference>
<dbReference type="Proteomes" id="UP000198677">
    <property type="component" value="Unassembled WGS sequence"/>
</dbReference>
<gene>
    <name evidence="2" type="ORF">SAMN05444583_110143</name>
</gene>
<proteinExistence type="predicted"/>
<dbReference type="InterPro" id="IPR001509">
    <property type="entry name" value="Epimerase_deHydtase"/>
</dbReference>
<dbReference type="SUPFAM" id="SSF51735">
    <property type="entry name" value="NAD(P)-binding Rossmann-fold domains"/>
    <property type="match status" value="1"/>
</dbReference>